<evidence type="ECO:0000313" key="8">
    <source>
        <dbReference type="Proteomes" id="UP000249497"/>
    </source>
</evidence>
<keyword evidence="8" id="KW-1185">Reference proteome</keyword>
<evidence type="ECO:0000313" key="7">
    <source>
        <dbReference type="EMBL" id="RAH86220.1"/>
    </source>
</evidence>
<dbReference type="Gene3D" id="2.40.70.10">
    <property type="entry name" value="Acid Proteases"/>
    <property type="match status" value="2"/>
</dbReference>
<dbReference type="InterPro" id="IPR033121">
    <property type="entry name" value="PEPTIDASE_A1"/>
</dbReference>
<keyword evidence="2 4" id="KW-0064">Aspartyl protease</keyword>
<dbReference type="InterPro" id="IPR034164">
    <property type="entry name" value="Pepsin-like_dom"/>
</dbReference>
<dbReference type="OrthoDB" id="15189at2759"/>
<keyword evidence="4 7" id="KW-0645">Protease</keyword>
<proteinExistence type="inferred from homology"/>
<feature type="chain" id="PRO_5035907507" evidence="5">
    <location>
        <begin position="22"/>
        <end position="448"/>
    </location>
</feature>
<dbReference type="CDD" id="cd05471">
    <property type="entry name" value="pepsin_like"/>
    <property type="match status" value="1"/>
</dbReference>
<dbReference type="GO" id="GO:0004190">
    <property type="term" value="F:aspartic-type endopeptidase activity"/>
    <property type="evidence" value="ECO:0007669"/>
    <property type="project" value="UniProtKB-KW"/>
</dbReference>
<dbReference type="PROSITE" id="PS00141">
    <property type="entry name" value="ASP_PROTEASE"/>
    <property type="match status" value="1"/>
</dbReference>
<protein>
    <submittedName>
        <fullName evidence="7">Acid protease</fullName>
    </submittedName>
</protein>
<keyword evidence="5" id="KW-0732">Signal</keyword>
<name>A0A8T8XDV2_ASPJA</name>
<dbReference type="GO" id="GO:0006508">
    <property type="term" value="P:proteolysis"/>
    <property type="evidence" value="ECO:0007669"/>
    <property type="project" value="UniProtKB-KW"/>
</dbReference>
<dbReference type="InterPro" id="IPR001461">
    <property type="entry name" value="Aspartic_peptidase_A1"/>
</dbReference>
<feature type="signal peptide" evidence="5">
    <location>
        <begin position="1"/>
        <end position="21"/>
    </location>
</feature>
<evidence type="ECO:0000256" key="2">
    <source>
        <dbReference type="ARBA" id="ARBA00022750"/>
    </source>
</evidence>
<dbReference type="Proteomes" id="UP000249497">
    <property type="component" value="Unassembled WGS sequence"/>
</dbReference>
<dbReference type="GeneID" id="37177033"/>
<feature type="domain" description="Peptidase A1" evidence="6">
    <location>
        <begin position="82"/>
        <end position="398"/>
    </location>
</feature>
<evidence type="ECO:0000256" key="1">
    <source>
        <dbReference type="ARBA" id="ARBA00007447"/>
    </source>
</evidence>
<dbReference type="EMBL" id="KZ824773">
    <property type="protein sequence ID" value="RAH86220.1"/>
    <property type="molecule type" value="Genomic_DNA"/>
</dbReference>
<sequence length="448" mass="46754">MTPPQHWLILTVLGSLPLCLATPRPSAPRHISSHIPLVRRSDPAARLFRRDKYGIETVSESDVGHIAFNLLYPNSPQWKGFWFGSFDVGSSKNLHLLIDTGSSDVIINPGYYNASSASVNLNLTFENGYGTTQSDGSGTGSVAGTLYNDTITYGSLTIDQTIGSANGTALIPADGIVGFAGVEVAQFPNGAPPFFHALCQQGQVSSCRFGVVLGSNSTGTQVLGELDTSLFEGNLTTTSIVQEWAFFADVAVNDTILTKDVPIELDTGTATITGPVEEVLAIFEATNIQAVVQNTSDGVTVTGYFPCDSPPTVGFSIPSQANATAAVAADSDLVSHQSAIFNIAADQWIAANNGNNNCTAVLAGATVASYPTLWVVGQPFFRGLYIDHNVENATVGLAVSKTQSGTQTSASATPSSASSVVPSSGAVLGQSVNVAMLSLSVLLAWVMH</sequence>
<accession>A0A8T8XDV2</accession>
<evidence type="ECO:0000259" key="6">
    <source>
        <dbReference type="PROSITE" id="PS51767"/>
    </source>
</evidence>
<dbReference type="AlphaFoldDB" id="A0A8T8XDV2"/>
<keyword evidence="3 4" id="KW-0378">Hydrolase</keyword>
<dbReference type="InterPro" id="IPR001969">
    <property type="entry name" value="Aspartic_peptidase_AS"/>
</dbReference>
<comment type="similarity">
    <text evidence="1 4">Belongs to the peptidase A1 family.</text>
</comment>
<evidence type="ECO:0000256" key="3">
    <source>
        <dbReference type="ARBA" id="ARBA00022801"/>
    </source>
</evidence>
<organism evidence="7 8">
    <name type="scientific">Aspergillus japonicus CBS 114.51</name>
    <dbReference type="NCBI Taxonomy" id="1448312"/>
    <lineage>
        <taxon>Eukaryota</taxon>
        <taxon>Fungi</taxon>
        <taxon>Dikarya</taxon>
        <taxon>Ascomycota</taxon>
        <taxon>Pezizomycotina</taxon>
        <taxon>Eurotiomycetes</taxon>
        <taxon>Eurotiomycetidae</taxon>
        <taxon>Eurotiales</taxon>
        <taxon>Aspergillaceae</taxon>
        <taxon>Aspergillus</taxon>
        <taxon>Aspergillus subgen. Circumdati</taxon>
    </lineage>
</organism>
<evidence type="ECO:0000256" key="5">
    <source>
        <dbReference type="SAM" id="SignalP"/>
    </source>
</evidence>
<gene>
    <name evidence="7" type="ORF">BO86DRAFT_395664</name>
</gene>
<reference evidence="7 8" key="1">
    <citation type="submission" date="2018-02" db="EMBL/GenBank/DDBJ databases">
        <title>The genomes of Aspergillus section Nigri reveals drivers in fungal speciation.</title>
        <authorList>
            <consortium name="DOE Joint Genome Institute"/>
            <person name="Vesth T.C."/>
            <person name="Nybo J."/>
            <person name="Theobald S."/>
            <person name="Brandl J."/>
            <person name="Frisvad J.C."/>
            <person name="Nielsen K.F."/>
            <person name="Lyhne E.K."/>
            <person name="Kogle M.E."/>
            <person name="Kuo A."/>
            <person name="Riley R."/>
            <person name="Clum A."/>
            <person name="Nolan M."/>
            <person name="Lipzen A."/>
            <person name="Salamov A."/>
            <person name="Henrissat B."/>
            <person name="Wiebenga A."/>
            <person name="De vries R.P."/>
            <person name="Grigoriev I.V."/>
            <person name="Mortensen U.H."/>
            <person name="Andersen M.R."/>
            <person name="Baker S.E."/>
        </authorList>
    </citation>
    <scope>NUCLEOTIDE SEQUENCE [LARGE SCALE GENOMIC DNA]</scope>
    <source>
        <strain evidence="7 8">CBS 114.51</strain>
    </source>
</reference>
<dbReference type="PROSITE" id="PS51767">
    <property type="entry name" value="PEPTIDASE_A1"/>
    <property type="match status" value="1"/>
</dbReference>
<dbReference type="InterPro" id="IPR021109">
    <property type="entry name" value="Peptidase_aspartic_dom_sf"/>
</dbReference>
<dbReference type="PANTHER" id="PTHR47966:SF57">
    <property type="entry name" value="PEPTIDASE A1 DOMAIN-CONTAINING PROTEIN"/>
    <property type="match status" value="1"/>
</dbReference>
<dbReference type="Pfam" id="PF00026">
    <property type="entry name" value="Asp"/>
    <property type="match status" value="1"/>
</dbReference>
<dbReference type="PRINTS" id="PR00792">
    <property type="entry name" value="PEPSIN"/>
</dbReference>
<dbReference type="PANTHER" id="PTHR47966">
    <property type="entry name" value="BETA-SITE APP-CLEAVING ENZYME, ISOFORM A-RELATED"/>
    <property type="match status" value="1"/>
</dbReference>
<evidence type="ECO:0000256" key="4">
    <source>
        <dbReference type="RuleBase" id="RU000454"/>
    </source>
</evidence>
<dbReference type="RefSeq" id="XP_025532114.1">
    <property type="nucleotide sequence ID" value="XM_025673341.1"/>
</dbReference>
<dbReference type="SUPFAM" id="SSF50630">
    <property type="entry name" value="Acid proteases"/>
    <property type="match status" value="1"/>
</dbReference>